<sequence>MPLRAGAPSPTGILRRGGVRAVNGAGGRPGKGTAGVDRSPFPEGGLRHDALFYADDRDYRAAVEEFVEAGRAAGEPVLVAVPTDRLHLVQPLLAPLDGVELADMAVIGRNPAAIIATTLRGFVHRFPGRRVRVVGESLWPGRRPAAYRHCVEHEAIINLGLADQPLTMRCLFDRSRLPAGTLADVAGTHPWLVSGGVARPSAGYRSPRSVLRRLARPLPPPPGDALTEPVRPERLGSLRAAVAAVAEAAGLAAERVDDLRIAVTELASNALTHGTGPAIARCWAAAGDLVCEVSGPGELTDSLAGRIPPPATAVRGRGLLLVHRLCDLVDVHVADGVTTVPAAPGAAGRPGAGAAVSPGRRPGRVRPPGPALRRPGSARPPGRAAA</sequence>
<feature type="compositionally biased region" description="Low complexity" evidence="2">
    <location>
        <begin position="371"/>
        <end position="386"/>
    </location>
</feature>
<feature type="region of interest" description="Disordered" evidence="2">
    <location>
        <begin position="1"/>
        <end position="42"/>
    </location>
</feature>
<feature type="compositionally biased region" description="Gly residues" evidence="2">
    <location>
        <begin position="24"/>
        <end position="33"/>
    </location>
</feature>
<keyword evidence="5" id="KW-0418">Kinase</keyword>
<name>A0ABX6DWZ2_9ACTN</name>
<dbReference type="GO" id="GO:0016301">
    <property type="term" value="F:kinase activity"/>
    <property type="evidence" value="ECO:0007669"/>
    <property type="project" value="UniProtKB-KW"/>
</dbReference>
<evidence type="ECO:0000256" key="1">
    <source>
        <dbReference type="ARBA" id="ARBA00022527"/>
    </source>
</evidence>
<evidence type="ECO:0000256" key="2">
    <source>
        <dbReference type="SAM" id="MobiDB-lite"/>
    </source>
</evidence>
<feature type="domain" description="Histidine kinase/HSP90-like ATPase" evidence="3">
    <location>
        <begin position="230"/>
        <end position="340"/>
    </location>
</feature>
<dbReference type="Pfam" id="PF14417">
    <property type="entry name" value="MEDS"/>
    <property type="match status" value="1"/>
</dbReference>
<dbReference type="InterPro" id="IPR047718">
    <property type="entry name" value="RsbA-like_anti_sig"/>
</dbReference>
<keyword evidence="6" id="KW-1185">Reference proteome</keyword>
<evidence type="ECO:0000259" key="3">
    <source>
        <dbReference type="Pfam" id="PF13581"/>
    </source>
</evidence>
<dbReference type="InterPro" id="IPR025847">
    <property type="entry name" value="MEDS_domain"/>
</dbReference>
<dbReference type="InterPro" id="IPR050267">
    <property type="entry name" value="Anti-sigma-factor_SerPK"/>
</dbReference>
<evidence type="ECO:0000313" key="5">
    <source>
        <dbReference type="EMBL" id="QGL46363.1"/>
    </source>
</evidence>
<feature type="region of interest" description="Disordered" evidence="2">
    <location>
        <begin position="340"/>
        <end position="386"/>
    </location>
</feature>
<dbReference type="CDD" id="cd16936">
    <property type="entry name" value="HATPase_RsbW-like"/>
    <property type="match status" value="1"/>
</dbReference>
<dbReference type="PANTHER" id="PTHR35526:SF3">
    <property type="entry name" value="ANTI-SIGMA-F FACTOR RSBW"/>
    <property type="match status" value="1"/>
</dbReference>
<gene>
    <name evidence="5" type="ORF">GCE86_04435</name>
</gene>
<accession>A0ABX6DWZ2</accession>
<dbReference type="Pfam" id="PF13581">
    <property type="entry name" value="HATPase_c_2"/>
    <property type="match status" value="1"/>
</dbReference>
<reference evidence="5 6" key="1">
    <citation type="submission" date="2019-10" db="EMBL/GenBank/DDBJ databases">
        <title>Genome Sequence of Micromonospora terminaliae DSM 101760.</title>
        <authorList>
            <person name="Guo L."/>
        </authorList>
    </citation>
    <scope>NUCLEOTIDE SEQUENCE [LARGE SCALE GENOMIC DNA]</scope>
    <source>
        <strain evidence="5 6">DSM 101760</strain>
    </source>
</reference>
<dbReference type="InterPro" id="IPR003594">
    <property type="entry name" value="HATPase_dom"/>
</dbReference>
<dbReference type="EMBL" id="CP045309">
    <property type="protein sequence ID" value="QGL46363.1"/>
    <property type="molecule type" value="Genomic_DNA"/>
</dbReference>
<protein>
    <submittedName>
        <fullName evidence="5">Sensor histidine kinase</fullName>
    </submittedName>
</protein>
<dbReference type="Gene3D" id="3.30.565.10">
    <property type="entry name" value="Histidine kinase-like ATPase, C-terminal domain"/>
    <property type="match status" value="1"/>
</dbReference>
<feature type="compositionally biased region" description="Low complexity" evidence="2">
    <location>
        <begin position="340"/>
        <end position="360"/>
    </location>
</feature>
<dbReference type="PANTHER" id="PTHR35526">
    <property type="entry name" value="ANTI-SIGMA-F FACTOR RSBW-RELATED"/>
    <property type="match status" value="1"/>
</dbReference>
<dbReference type="InterPro" id="IPR036890">
    <property type="entry name" value="HATPase_C_sf"/>
</dbReference>
<organism evidence="5 6">
    <name type="scientific">Micromonospora terminaliae</name>
    <dbReference type="NCBI Taxonomy" id="1914461"/>
    <lineage>
        <taxon>Bacteria</taxon>
        <taxon>Bacillati</taxon>
        <taxon>Actinomycetota</taxon>
        <taxon>Actinomycetes</taxon>
        <taxon>Micromonosporales</taxon>
        <taxon>Micromonosporaceae</taxon>
        <taxon>Micromonospora</taxon>
    </lineage>
</organism>
<evidence type="ECO:0000259" key="4">
    <source>
        <dbReference type="Pfam" id="PF14417"/>
    </source>
</evidence>
<keyword evidence="5" id="KW-0808">Transferase</keyword>
<evidence type="ECO:0000313" key="6">
    <source>
        <dbReference type="Proteomes" id="UP000402241"/>
    </source>
</evidence>
<dbReference type="NCBIfam" id="NF041045">
    <property type="entry name" value="RsbA_anti_sig"/>
    <property type="match status" value="1"/>
</dbReference>
<dbReference type="Proteomes" id="UP000402241">
    <property type="component" value="Chromosome"/>
</dbReference>
<proteinExistence type="predicted"/>
<feature type="domain" description="MEDS" evidence="4">
    <location>
        <begin position="47"/>
        <end position="190"/>
    </location>
</feature>
<keyword evidence="1" id="KW-0723">Serine/threonine-protein kinase</keyword>